<feature type="transmembrane region" description="Helical" evidence="6">
    <location>
        <begin position="214"/>
        <end position="237"/>
    </location>
</feature>
<feature type="region of interest" description="Disordered" evidence="5">
    <location>
        <begin position="567"/>
        <end position="594"/>
    </location>
</feature>
<dbReference type="Pfam" id="PF01740">
    <property type="entry name" value="STAS"/>
    <property type="match status" value="1"/>
</dbReference>
<feature type="transmembrane region" description="Helical" evidence="6">
    <location>
        <begin position="257"/>
        <end position="277"/>
    </location>
</feature>
<evidence type="ECO:0000256" key="6">
    <source>
        <dbReference type="SAM" id="Phobius"/>
    </source>
</evidence>
<evidence type="ECO:0000256" key="1">
    <source>
        <dbReference type="ARBA" id="ARBA00004141"/>
    </source>
</evidence>
<dbReference type="PANTHER" id="PTHR11814">
    <property type="entry name" value="SULFATE TRANSPORTER"/>
    <property type="match status" value="1"/>
</dbReference>
<dbReference type="PROSITE" id="PS50801">
    <property type="entry name" value="STAS"/>
    <property type="match status" value="1"/>
</dbReference>
<sequence>MRSMEGIARWIPAVAVAREYKRAWLWPDVRAGIVVTALLIPAGMGYAEVAGLPPVTGLYATIVPLLAYAVFGPSRVLVLGPDSSLAPIIAAAILPLALGDESQAVALAGLLAIMVGALLLIGGLVRLGFVTDLLSKPIRVGYLNAIAVIVILSQLPKLLGFSVDAPTLWQGAVGTVEAIAAGEIDPVATAFGVGSLVVIFALRALRSRVRVPGTLVVVVLSMVLVAMLGLANAIPVVGALPQGLPAPALAGLEWADVAALALPAAGIALIAFTDTAVLSRTFAARRGDSVSGSQEMAALGLANMAGGALGGFPVSGSSSRTPVAEQAGARTQLTGVVGAVLLIVFILALPDLTRFLPSATLAAVVISAAVSLIDVRGVVRLVRINLVDAVLSTAAFLGVLVFGVLEGIVITIGLSFIAFVNRSWRPYRAELGRVEGLRGYHDLSRNPEGRRVPGIVIVRFDAPLFFANGAIFDDWVRSRVRAAGPDVNTVILAAEPITDIDTTAADELVELDEYLRARGIRLIIAEMKSPVVDALARYGLTDRFTPDRFAPTVGAAVDDVTGTLRSDISGTKWDAAPEGPPPLRGDDTRRRRKE</sequence>
<feature type="compositionally biased region" description="Basic and acidic residues" evidence="5">
    <location>
        <begin position="584"/>
        <end position="594"/>
    </location>
</feature>
<dbReference type="InterPro" id="IPR002645">
    <property type="entry name" value="STAS_dom"/>
</dbReference>
<dbReference type="EMBL" id="JAEUAX010000003">
    <property type="protein sequence ID" value="MBW9109473.1"/>
    <property type="molecule type" value="Genomic_DNA"/>
</dbReference>
<evidence type="ECO:0000259" key="7">
    <source>
        <dbReference type="PROSITE" id="PS50801"/>
    </source>
</evidence>
<keyword evidence="9" id="KW-1185">Reference proteome</keyword>
<feature type="transmembrane region" description="Helical" evidence="6">
    <location>
        <begin position="141"/>
        <end position="159"/>
    </location>
</feature>
<dbReference type="InterPro" id="IPR036513">
    <property type="entry name" value="STAS_dom_sf"/>
</dbReference>
<evidence type="ECO:0000256" key="5">
    <source>
        <dbReference type="SAM" id="MobiDB-lite"/>
    </source>
</evidence>
<dbReference type="InterPro" id="IPR011547">
    <property type="entry name" value="SLC26A/SulP_dom"/>
</dbReference>
<feature type="transmembrane region" description="Helical" evidence="6">
    <location>
        <begin position="29"/>
        <end position="46"/>
    </location>
</feature>
<feature type="transmembrane region" description="Helical" evidence="6">
    <location>
        <begin position="179"/>
        <end position="202"/>
    </location>
</feature>
<dbReference type="InterPro" id="IPR001902">
    <property type="entry name" value="SLC26A/SulP_fam"/>
</dbReference>
<evidence type="ECO:0000313" key="9">
    <source>
        <dbReference type="Proteomes" id="UP000777440"/>
    </source>
</evidence>
<dbReference type="CDD" id="cd07042">
    <property type="entry name" value="STAS_SulP_like_sulfate_transporter"/>
    <property type="match status" value="1"/>
</dbReference>
<feature type="transmembrane region" description="Helical" evidence="6">
    <location>
        <begin position="393"/>
        <end position="420"/>
    </location>
</feature>
<comment type="subcellular location">
    <subcellularLocation>
        <location evidence="1">Membrane</location>
        <topology evidence="1">Multi-pass membrane protein</topology>
    </subcellularLocation>
</comment>
<feature type="transmembrane region" description="Helical" evidence="6">
    <location>
        <begin position="297"/>
        <end position="315"/>
    </location>
</feature>
<evidence type="ECO:0000256" key="2">
    <source>
        <dbReference type="ARBA" id="ARBA00022692"/>
    </source>
</evidence>
<evidence type="ECO:0000313" key="8">
    <source>
        <dbReference type="EMBL" id="MBW9109473.1"/>
    </source>
</evidence>
<keyword evidence="3 6" id="KW-1133">Transmembrane helix</keyword>
<name>A0ABS7HWS2_9MICO</name>
<feature type="transmembrane region" description="Helical" evidence="6">
    <location>
        <begin position="104"/>
        <end position="129"/>
    </location>
</feature>
<organism evidence="8 9">
    <name type="scientific">Microbacterium ureisolvens</name>
    <dbReference type="NCBI Taxonomy" id="2781186"/>
    <lineage>
        <taxon>Bacteria</taxon>
        <taxon>Bacillati</taxon>
        <taxon>Actinomycetota</taxon>
        <taxon>Actinomycetes</taxon>
        <taxon>Micrococcales</taxon>
        <taxon>Microbacteriaceae</taxon>
        <taxon>Microbacterium</taxon>
    </lineage>
</organism>
<feature type="domain" description="STAS" evidence="7">
    <location>
        <begin position="445"/>
        <end position="560"/>
    </location>
</feature>
<dbReference type="Pfam" id="PF00916">
    <property type="entry name" value="Sulfate_transp"/>
    <property type="match status" value="1"/>
</dbReference>
<comment type="caution">
    <text evidence="8">The sequence shown here is derived from an EMBL/GenBank/DDBJ whole genome shotgun (WGS) entry which is preliminary data.</text>
</comment>
<accession>A0ABS7HWS2</accession>
<feature type="transmembrane region" description="Helical" evidence="6">
    <location>
        <begin position="327"/>
        <end position="348"/>
    </location>
</feature>
<proteinExistence type="predicted"/>
<protein>
    <submittedName>
        <fullName evidence="8">STAS domain-containing protein</fullName>
    </submittedName>
</protein>
<gene>
    <name evidence="8" type="ORF">JNB61_06790</name>
</gene>
<dbReference type="Proteomes" id="UP000777440">
    <property type="component" value="Unassembled WGS sequence"/>
</dbReference>
<keyword evidence="2 6" id="KW-0812">Transmembrane</keyword>
<evidence type="ECO:0000256" key="4">
    <source>
        <dbReference type="ARBA" id="ARBA00023136"/>
    </source>
</evidence>
<feature type="transmembrane region" description="Helical" evidence="6">
    <location>
        <begin position="78"/>
        <end position="98"/>
    </location>
</feature>
<dbReference type="SUPFAM" id="SSF52091">
    <property type="entry name" value="SpoIIaa-like"/>
    <property type="match status" value="1"/>
</dbReference>
<dbReference type="Gene3D" id="3.30.750.24">
    <property type="entry name" value="STAS domain"/>
    <property type="match status" value="1"/>
</dbReference>
<feature type="transmembrane region" description="Helical" evidence="6">
    <location>
        <begin position="355"/>
        <end position="373"/>
    </location>
</feature>
<reference evidence="8 9" key="1">
    <citation type="journal article" date="2021" name="MBio">
        <title>Poor Competitiveness of Bradyrhizobium in Pigeon Pea Root Colonization in Indian Soils.</title>
        <authorList>
            <person name="Chalasani D."/>
            <person name="Basu A."/>
            <person name="Pullabhotla S.V.S.R.N."/>
            <person name="Jorrin B."/>
            <person name="Neal A.L."/>
            <person name="Poole P.S."/>
            <person name="Podile A.R."/>
            <person name="Tkacz A."/>
        </authorList>
    </citation>
    <scope>NUCLEOTIDE SEQUENCE [LARGE SCALE GENOMIC DNA]</scope>
    <source>
        <strain evidence="8 9">HU12</strain>
    </source>
</reference>
<keyword evidence="4 6" id="KW-0472">Membrane</keyword>
<feature type="transmembrane region" description="Helical" evidence="6">
    <location>
        <begin position="52"/>
        <end position="71"/>
    </location>
</feature>
<evidence type="ECO:0000256" key="3">
    <source>
        <dbReference type="ARBA" id="ARBA00022989"/>
    </source>
</evidence>